<dbReference type="PATRIC" id="fig|1433126.3.peg.1959"/>
<dbReference type="InterPro" id="IPR032774">
    <property type="entry name" value="WG_beta_rep"/>
</dbReference>
<dbReference type="SUPFAM" id="SSF69360">
    <property type="entry name" value="Cell wall binding repeat"/>
    <property type="match status" value="1"/>
</dbReference>
<keyword evidence="2" id="KW-0418">Kinase</keyword>
<dbReference type="InterPro" id="IPR011009">
    <property type="entry name" value="Kinase-like_dom_sf"/>
</dbReference>
<dbReference type="KEGG" id="rbc:BN938_1982"/>
<dbReference type="EMBL" id="HG934468">
    <property type="protein sequence ID" value="CDN32059.1"/>
    <property type="molecule type" value="Genomic_DNA"/>
</dbReference>
<dbReference type="Gene3D" id="1.10.510.10">
    <property type="entry name" value="Transferase(Phosphotransferase) domain 1"/>
    <property type="match status" value="1"/>
</dbReference>
<feature type="domain" description="Protein kinase" evidence="1">
    <location>
        <begin position="1"/>
        <end position="218"/>
    </location>
</feature>
<sequence length="392" mass="45151">MTAYKKIAQALPRSQYVVDYNFIEDEMYVFDDTTTGGRYYSILLMEWVEGQTLTRALEEAVLAQNRPLLGEYLTKFEQMSEWLLGEDFAHNDLKPDNIMVREKDKSLVLIDYDGLFVPTMAGEPPREWGTEPYQSPHRRTAPFDKNVDNYAIAYIRLAISILSHNPRRYSAEKLVDFTDTELTDIEKNETFFGNRYTFVDNARDGVMITRADRKYGFVTSQGVTVAENCYDDIRPYCEGLAAVCAGGKWGFIDKDSKVVIAMVYDGVTDFDSGFCGVRIGCRWAFINPNGETLSRFHYDECFTPRLGLALAKRRGKYGFVGSDGRVAVSFRYDYAHSFTREGVACVKVGEKYGYIDRRSKWWQKPTYDFATPFRDGKARVEIDEREQVIEWE</sequence>
<dbReference type="AlphaFoldDB" id="A0A060RDR7"/>
<protein>
    <submittedName>
        <fullName evidence="2">Serine/threonine protein kinase</fullName>
    </submittedName>
</protein>
<dbReference type="SUPFAM" id="SSF56112">
    <property type="entry name" value="Protein kinase-like (PK-like)"/>
    <property type="match status" value="1"/>
</dbReference>
<dbReference type="Pfam" id="PF00069">
    <property type="entry name" value="Pkinase"/>
    <property type="match status" value="1"/>
</dbReference>
<dbReference type="GO" id="GO:0005524">
    <property type="term" value="F:ATP binding"/>
    <property type="evidence" value="ECO:0007669"/>
    <property type="project" value="InterPro"/>
</dbReference>
<dbReference type="GO" id="GO:0004674">
    <property type="term" value="F:protein serine/threonine kinase activity"/>
    <property type="evidence" value="ECO:0007669"/>
    <property type="project" value="UniProtKB-KW"/>
</dbReference>
<evidence type="ECO:0000313" key="3">
    <source>
        <dbReference type="Proteomes" id="UP000027616"/>
    </source>
</evidence>
<dbReference type="eggNOG" id="COG0515">
    <property type="taxonomic scope" value="Bacteria"/>
</dbReference>
<dbReference type="Proteomes" id="UP000027616">
    <property type="component" value="Chromosome I"/>
</dbReference>
<dbReference type="PROSITE" id="PS00108">
    <property type="entry name" value="PROTEIN_KINASE_ST"/>
    <property type="match status" value="1"/>
</dbReference>
<proteinExistence type="predicted"/>
<dbReference type="Pfam" id="PF14903">
    <property type="entry name" value="WG_beta_rep"/>
    <property type="match status" value="2"/>
</dbReference>
<reference evidence="2 3" key="1">
    <citation type="journal article" date="2015" name="Genome Announc.">
        <title>Complete Genome Sequence of the Novel Leech Symbiont Mucinivorans hirudinis M3T.</title>
        <authorList>
            <person name="Nelson M.C."/>
            <person name="Bomar L."/>
            <person name="Graf J."/>
        </authorList>
    </citation>
    <scope>NUCLEOTIDE SEQUENCE [LARGE SCALE GENOMIC DNA]</scope>
    <source>
        <strain evidence="3">M3</strain>
    </source>
</reference>
<dbReference type="InterPro" id="IPR008271">
    <property type="entry name" value="Ser/Thr_kinase_AS"/>
</dbReference>
<keyword evidence="3" id="KW-1185">Reference proteome</keyword>
<evidence type="ECO:0000313" key="2">
    <source>
        <dbReference type="EMBL" id="CDN32059.1"/>
    </source>
</evidence>
<dbReference type="PANTHER" id="PTHR37841:SF1">
    <property type="entry name" value="DUF3298 DOMAIN-CONTAINING PROTEIN"/>
    <property type="match status" value="1"/>
</dbReference>
<name>A0A060RDR7_9BACT</name>
<evidence type="ECO:0000259" key="1">
    <source>
        <dbReference type="PROSITE" id="PS50011"/>
    </source>
</evidence>
<dbReference type="STRING" id="1433126.BN938_1982"/>
<dbReference type="HOGENOM" id="CLU_703611_0_0_10"/>
<dbReference type="PROSITE" id="PS50011">
    <property type="entry name" value="PROTEIN_KINASE_DOM"/>
    <property type="match status" value="1"/>
</dbReference>
<gene>
    <name evidence="2" type="ORF">BN938_1982</name>
</gene>
<organism evidence="2 3">
    <name type="scientific">Mucinivorans hirudinis</name>
    <dbReference type="NCBI Taxonomy" id="1433126"/>
    <lineage>
        <taxon>Bacteria</taxon>
        <taxon>Pseudomonadati</taxon>
        <taxon>Bacteroidota</taxon>
        <taxon>Bacteroidia</taxon>
        <taxon>Bacteroidales</taxon>
        <taxon>Rikenellaceae</taxon>
        <taxon>Mucinivorans</taxon>
    </lineage>
</organism>
<keyword evidence="2" id="KW-0808">Transferase</keyword>
<dbReference type="PANTHER" id="PTHR37841">
    <property type="entry name" value="GLR2918 PROTEIN"/>
    <property type="match status" value="1"/>
</dbReference>
<keyword evidence="2" id="KW-0723">Serine/threonine-protein kinase</keyword>
<dbReference type="InterPro" id="IPR000719">
    <property type="entry name" value="Prot_kinase_dom"/>
</dbReference>
<accession>A0A060RDR7</accession>